<sequence>SQRSPTSNSHTPPSITHDSNYSSSRPSGLSTYPFSSLHQNTYASYHLGAYPTNCPPSPKEEEKCLTLERGTTGSTAKGKKMRKPRTIYSSLQLQQLNRRFQRTQYLA</sequence>
<protein>
    <recommendedName>
        <fullName evidence="7">Homeobox domain-containing protein</fullName>
    </recommendedName>
</protein>
<organism evidence="6">
    <name type="scientific">Cuerna arida</name>
    <dbReference type="NCBI Taxonomy" id="1464854"/>
    <lineage>
        <taxon>Eukaryota</taxon>
        <taxon>Metazoa</taxon>
        <taxon>Ecdysozoa</taxon>
        <taxon>Arthropoda</taxon>
        <taxon>Hexapoda</taxon>
        <taxon>Insecta</taxon>
        <taxon>Pterygota</taxon>
        <taxon>Neoptera</taxon>
        <taxon>Paraneoptera</taxon>
        <taxon>Hemiptera</taxon>
        <taxon>Auchenorrhyncha</taxon>
        <taxon>Membracoidea</taxon>
        <taxon>Cicadellidae</taxon>
        <taxon>Cicadellinae</taxon>
        <taxon>Proconiini</taxon>
        <taxon>Cuerna</taxon>
    </lineage>
</organism>
<evidence type="ECO:0000256" key="4">
    <source>
        <dbReference type="ARBA" id="ARBA00023242"/>
    </source>
</evidence>
<feature type="non-terminal residue" evidence="6">
    <location>
        <position position="107"/>
    </location>
</feature>
<evidence type="ECO:0008006" key="7">
    <source>
        <dbReference type="Google" id="ProtNLM"/>
    </source>
</evidence>
<keyword evidence="3" id="KW-0371">Homeobox</keyword>
<dbReference type="Gene3D" id="1.10.10.60">
    <property type="entry name" value="Homeodomain-like"/>
    <property type="match status" value="1"/>
</dbReference>
<dbReference type="GO" id="GO:0005634">
    <property type="term" value="C:nucleus"/>
    <property type="evidence" value="ECO:0007669"/>
    <property type="project" value="UniProtKB-SubCell"/>
</dbReference>
<comment type="subcellular location">
    <subcellularLocation>
        <location evidence="1">Nucleus</location>
    </subcellularLocation>
</comment>
<name>A0A1B6GMA5_9HEMI</name>
<dbReference type="CDD" id="cd00086">
    <property type="entry name" value="homeodomain"/>
    <property type="match status" value="1"/>
</dbReference>
<evidence type="ECO:0000256" key="3">
    <source>
        <dbReference type="ARBA" id="ARBA00023155"/>
    </source>
</evidence>
<dbReference type="EMBL" id="GECZ01006215">
    <property type="protein sequence ID" value="JAS63554.1"/>
    <property type="molecule type" value="Transcribed_RNA"/>
</dbReference>
<dbReference type="GO" id="GO:0000981">
    <property type="term" value="F:DNA-binding transcription factor activity, RNA polymerase II-specific"/>
    <property type="evidence" value="ECO:0007669"/>
    <property type="project" value="TreeGrafter"/>
</dbReference>
<dbReference type="SUPFAM" id="SSF46689">
    <property type="entry name" value="Homeodomain-like"/>
    <property type="match status" value="1"/>
</dbReference>
<evidence type="ECO:0000256" key="1">
    <source>
        <dbReference type="ARBA" id="ARBA00004123"/>
    </source>
</evidence>
<accession>A0A1B6GMA5</accession>
<evidence type="ECO:0000256" key="2">
    <source>
        <dbReference type="ARBA" id="ARBA00023125"/>
    </source>
</evidence>
<dbReference type="InterPro" id="IPR009057">
    <property type="entry name" value="Homeodomain-like_sf"/>
</dbReference>
<dbReference type="PANTHER" id="PTHR24327">
    <property type="entry name" value="HOMEOBOX PROTEIN"/>
    <property type="match status" value="1"/>
</dbReference>
<gene>
    <name evidence="6" type="ORF">g.45969</name>
</gene>
<dbReference type="InterPro" id="IPR001356">
    <property type="entry name" value="HD"/>
</dbReference>
<keyword evidence="4" id="KW-0539">Nucleus</keyword>
<dbReference type="InterPro" id="IPR050460">
    <property type="entry name" value="Distal-less_Homeobox_TF"/>
</dbReference>
<feature type="region of interest" description="Disordered" evidence="5">
    <location>
        <begin position="47"/>
        <end position="83"/>
    </location>
</feature>
<feature type="non-terminal residue" evidence="6">
    <location>
        <position position="1"/>
    </location>
</feature>
<dbReference type="AlphaFoldDB" id="A0A1B6GMA5"/>
<evidence type="ECO:0000256" key="5">
    <source>
        <dbReference type="SAM" id="MobiDB-lite"/>
    </source>
</evidence>
<keyword evidence="2" id="KW-0238">DNA-binding</keyword>
<dbReference type="PANTHER" id="PTHR24327:SF81">
    <property type="entry name" value="HOMEOTIC PROTEIN DISTAL-LESS-RELATED"/>
    <property type="match status" value="1"/>
</dbReference>
<dbReference type="GO" id="GO:0000978">
    <property type="term" value="F:RNA polymerase II cis-regulatory region sequence-specific DNA binding"/>
    <property type="evidence" value="ECO:0007669"/>
    <property type="project" value="TreeGrafter"/>
</dbReference>
<reference evidence="6" key="1">
    <citation type="submission" date="2015-11" db="EMBL/GenBank/DDBJ databases">
        <title>De novo transcriptome assembly of four potential Pierce s Disease insect vectors from Arizona vineyards.</title>
        <authorList>
            <person name="Tassone E.E."/>
        </authorList>
    </citation>
    <scope>NUCLEOTIDE SEQUENCE</scope>
</reference>
<feature type="region of interest" description="Disordered" evidence="5">
    <location>
        <begin position="1"/>
        <end position="35"/>
    </location>
</feature>
<proteinExistence type="predicted"/>
<evidence type="ECO:0000313" key="6">
    <source>
        <dbReference type="EMBL" id="JAS63554.1"/>
    </source>
</evidence>